<dbReference type="AlphaFoldDB" id="A0A2M7WST8"/>
<evidence type="ECO:0000259" key="1">
    <source>
        <dbReference type="Pfam" id="PF01050"/>
    </source>
</evidence>
<dbReference type="GO" id="GO:0016853">
    <property type="term" value="F:isomerase activity"/>
    <property type="evidence" value="ECO:0007669"/>
    <property type="project" value="UniProtKB-KW"/>
</dbReference>
<dbReference type="PANTHER" id="PTHR46390">
    <property type="entry name" value="MANNOSE-1-PHOSPHATE GUANYLYLTRANSFERASE"/>
    <property type="match status" value="1"/>
</dbReference>
<dbReference type="InterPro" id="IPR014710">
    <property type="entry name" value="RmlC-like_jellyroll"/>
</dbReference>
<proteinExistence type="predicted"/>
<dbReference type="Proteomes" id="UP000230758">
    <property type="component" value="Unassembled WGS sequence"/>
</dbReference>
<evidence type="ECO:0000313" key="3">
    <source>
        <dbReference type="Proteomes" id="UP000230758"/>
    </source>
</evidence>
<evidence type="ECO:0000313" key="2">
    <source>
        <dbReference type="EMBL" id="PJA33059.1"/>
    </source>
</evidence>
<dbReference type="Pfam" id="PF01050">
    <property type="entry name" value="MannoseP_isomer"/>
    <property type="match status" value="1"/>
</dbReference>
<organism evidence="2 3">
    <name type="scientific">Candidatus Zambryskibacteria bacterium CG_4_9_14_3_um_filter_42_15</name>
    <dbReference type="NCBI Taxonomy" id="1975112"/>
    <lineage>
        <taxon>Bacteria</taxon>
        <taxon>Candidatus Zambryskiibacteriota</taxon>
    </lineage>
</organism>
<dbReference type="EMBL" id="PFXF01000011">
    <property type="protein sequence ID" value="PJA33059.1"/>
    <property type="molecule type" value="Genomic_DNA"/>
</dbReference>
<sequence>MNKLKPFTEKRPWGSFREFIKNEPSTVKILYLKNGEAFSLQKHLHRDEFWRVLKGEPEITIGSKLISAKAGDEFEVSAETNHRIFAPLNDVEILEVSRGKFDEGDIIRIKDNYGRA</sequence>
<protein>
    <submittedName>
        <fullName evidence="2">Mannose-6-phosphate isomerase</fullName>
    </submittedName>
</protein>
<keyword evidence="2" id="KW-0413">Isomerase</keyword>
<dbReference type="GO" id="GO:0009298">
    <property type="term" value="P:GDP-mannose biosynthetic process"/>
    <property type="evidence" value="ECO:0007669"/>
    <property type="project" value="TreeGrafter"/>
</dbReference>
<dbReference type="Gene3D" id="2.60.120.10">
    <property type="entry name" value="Jelly Rolls"/>
    <property type="match status" value="1"/>
</dbReference>
<dbReference type="SUPFAM" id="SSF51182">
    <property type="entry name" value="RmlC-like cupins"/>
    <property type="match status" value="1"/>
</dbReference>
<gene>
    <name evidence="2" type="ORF">CO185_00655</name>
</gene>
<dbReference type="InterPro" id="IPR011051">
    <property type="entry name" value="RmlC_Cupin_sf"/>
</dbReference>
<dbReference type="InterPro" id="IPR051161">
    <property type="entry name" value="Mannose-6P_isomerase_type2"/>
</dbReference>
<dbReference type="InterPro" id="IPR001538">
    <property type="entry name" value="Man6P_isomerase-2_C"/>
</dbReference>
<name>A0A2M7WST8_9BACT</name>
<dbReference type="GO" id="GO:0004475">
    <property type="term" value="F:mannose-1-phosphate guanylyltransferase (GTP) activity"/>
    <property type="evidence" value="ECO:0007669"/>
    <property type="project" value="TreeGrafter"/>
</dbReference>
<accession>A0A2M7WST8</accession>
<dbReference type="PANTHER" id="PTHR46390:SF1">
    <property type="entry name" value="MANNOSE-1-PHOSPHATE GUANYLYLTRANSFERASE"/>
    <property type="match status" value="1"/>
</dbReference>
<feature type="domain" description="Mannose-6-phosphate isomerase type II C-terminal" evidence="1">
    <location>
        <begin position="10"/>
        <end position="111"/>
    </location>
</feature>
<dbReference type="CDD" id="cd02213">
    <property type="entry name" value="cupin_PMI_typeII_C"/>
    <property type="match status" value="1"/>
</dbReference>
<reference evidence="3" key="1">
    <citation type="submission" date="2017-09" db="EMBL/GenBank/DDBJ databases">
        <title>Depth-based differentiation of microbial function through sediment-hosted aquifers and enrichment of novel symbionts in the deep terrestrial subsurface.</title>
        <authorList>
            <person name="Probst A.J."/>
            <person name="Ladd B."/>
            <person name="Jarett J.K."/>
            <person name="Geller-Mcgrath D.E."/>
            <person name="Sieber C.M.K."/>
            <person name="Emerson J.B."/>
            <person name="Anantharaman K."/>
            <person name="Thomas B.C."/>
            <person name="Malmstrom R."/>
            <person name="Stieglmeier M."/>
            <person name="Klingl A."/>
            <person name="Woyke T."/>
            <person name="Ryan C.M."/>
            <person name="Banfield J.F."/>
        </authorList>
    </citation>
    <scope>NUCLEOTIDE SEQUENCE [LARGE SCALE GENOMIC DNA]</scope>
</reference>
<comment type="caution">
    <text evidence="2">The sequence shown here is derived from an EMBL/GenBank/DDBJ whole genome shotgun (WGS) entry which is preliminary data.</text>
</comment>
<dbReference type="GO" id="GO:0005976">
    <property type="term" value="P:polysaccharide metabolic process"/>
    <property type="evidence" value="ECO:0007669"/>
    <property type="project" value="InterPro"/>
</dbReference>